<organism evidence="2 3">
    <name type="scientific">Pseudoduganella buxea</name>
    <dbReference type="NCBI Taxonomy" id="1949069"/>
    <lineage>
        <taxon>Bacteria</taxon>
        <taxon>Pseudomonadati</taxon>
        <taxon>Pseudomonadota</taxon>
        <taxon>Betaproteobacteria</taxon>
        <taxon>Burkholderiales</taxon>
        <taxon>Oxalobacteraceae</taxon>
        <taxon>Telluria group</taxon>
        <taxon>Pseudoduganella</taxon>
    </lineage>
</organism>
<dbReference type="Proteomes" id="UP000622638">
    <property type="component" value="Unassembled WGS sequence"/>
</dbReference>
<dbReference type="InterPro" id="IPR021295">
    <property type="entry name" value="DUF2867"/>
</dbReference>
<accession>A0A6I3T6I2</accession>
<reference evidence="1" key="4">
    <citation type="submission" date="2024-05" db="EMBL/GenBank/DDBJ databases">
        <authorList>
            <person name="Sun Q."/>
            <person name="Zhou Y."/>
        </authorList>
    </citation>
    <scope>NUCLEOTIDE SEQUENCE</scope>
    <source>
        <strain evidence="1">CGMCC 1.15931</strain>
    </source>
</reference>
<gene>
    <name evidence="1" type="ORF">GCM10011572_53730</name>
    <name evidence="2" type="ORF">GM672_26890</name>
</gene>
<proteinExistence type="predicted"/>
<name>A0A6I3T6I2_9BURK</name>
<protein>
    <submittedName>
        <fullName evidence="2">DUF2867 domain-containing protein</fullName>
    </submittedName>
</protein>
<evidence type="ECO:0000313" key="4">
    <source>
        <dbReference type="Proteomes" id="UP000622638"/>
    </source>
</evidence>
<dbReference type="AlphaFoldDB" id="A0A6I3T6I2"/>
<evidence type="ECO:0000313" key="1">
    <source>
        <dbReference type="EMBL" id="GGC25607.1"/>
    </source>
</evidence>
<evidence type="ECO:0000313" key="3">
    <source>
        <dbReference type="Proteomes" id="UP000430634"/>
    </source>
</evidence>
<sequence>MPNELTAAVAVSLPSHSGVARMYQSVHLADAFAIRLPAGATHDPEVLARFIFSNQPAWVATLMRVRDSIVAHFGLKTGAVLAVLADAHKAERVGIFRIYSSTPAEIVVGEDDRHLDFRLSVLCQGTPDTDSLLTLSTVVHCHNRLGRTYILLIAPFHRLVVKASLRRAARIGWPRAGAPVTV</sequence>
<dbReference type="Pfam" id="PF11066">
    <property type="entry name" value="DUF2867"/>
    <property type="match status" value="1"/>
</dbReference>
<reference evidence="2 3" key="3">
    <citation type="submission" date="2019-11" db="EMBL/GenBank/DDBJ databases">
        <title>Type strains purchased from KCTC, JCM and DSMZ.</title>
        <authorList>
            <person name="Lu H."/>
        </authorList>
    </citation>
    <scope>NUCLEOTIDE SEQUENCE [LARGE SCALE GENOMIC DNA]</scope>
    <source>
        <strain evidence="2 3">KCTC 52429</strain>
    </source>
</reference>
<dbReference type="OrthoDB" id="7058586at2"/>
<reference evidence="4" key="2">
    <citation type="journal article" date="2019" name="Int. J. Syst. Evol. Microbiol.">
        <title>The Global Catalogue of Microorganisms (GCM) 10K type strain sequencing project: providing services to taxonomists for standard genome sequencing and annotation.</title>
        <authorList>
            <consortium name="The Broad Institute Genomics Platform"/>
            <consortium name="The Broad Institute Genome Sequencing Center for Infectious Disease"/>
            <person name="Wu L."/>
            <person name="Ma J."/>
        </authorList>
    </citation>
    <scope>NUCLEOTIDE SEQUENCE [LARGE SCALE GENOMIC DNA]</scope>
    <source>
        <strain evidence="4">CGMCC 1.15931</strain>
    </source>
</reference>
<dbReference type="EMBL" id="BMKG01000059">
    <property type="protein sequence ID" value="GGC25607.1"/>
    <property type="molecule type" value="Genomic_DNA"/>
</dbReference>
<dbReference type="Proteomes" id="UP000430634">
    <property type="component" value="Unassembled WGS sequence"/>
</dbReference>
<dbReference type="EMBL" id="WNKZ01000163">
    <property type="protein sequence ID" value="MTV56356.1"/>
    <property type="molecule type" value="Genomic_DNA"/>
</dbReference>
<reference evidence="1" key="1">
    <citation type="journal article" date="2014" name="Int. J. Syst. Evol. Microbiol.">
        <title>Complete genome of a new Firmicutes species belonging to the dominant human colonic microbiota ('Ruminococcus bicirculans') reveals two chromosomes and a selective capacity to utilize plant glucans.</title>
        <authorList>
            <consortium name="NISC Comparative Sequencing Program"/>
            <person name="Wegmann U."/>
            <person name="Louis P."/>
            <person name="Goesmann A."/>
            <person name="Henrissat B."/>
            <person name="Duncan S.H."/>
            <person name="Flint H.J."/>
        </authorList>
    </citation>
    <scope>NUCLEOTIDE SEQUENCE</scope>
    <source>
        <strain evidence="1">CGMCC 1.15931</strain>
    </source>
</reference>
<evidence type="ECO:0000313" key="2">
    <source>
        <dbReference type="EMBL" id="MTV56356.1"/>
    </source>
</evidence>
<comment type="caution">
    <text evidence="2">The sequence shown here is derived from an EMBL/GenBank/DDBJ whole genome shotgun (WGS) entry which is preliminary data.</text>
</comment>
<dbReference type="RefSeq" id="WP_155473577.1">
    <property type="nucleotide sequence ID" value="NZ_BMKG01000059.1"/>
</dbReference>
<keyword evidence="4" id="KW-1185">Reference proteome</keyword>